<dbReference type="Proteomes" id="UP000016496">
    <property type="component" value="Unassembled WGS sequence"/>
</dbReference>
<dbReference type="EMBL" id="AWSV01000027">
    <property type="protein sequence ID" value="ERI88638.1"/>
    <property type="molecule type" value="Genomic_DNA"/>
</dbReference>
<feature type="domain" description="BFN" evidence="3">
    <location>
        <begin position="4"/>
        <end position="136"/>
    </location>
</feature>
<dbReference type="HOGENOM" id="CLU_096111_1_0_10"/>
<name>U2CX47_9BACE</name>
<sequence length="192" mass="21654">MENKIELQVISITNSQAQIGAFAMLLGEVNGDRQLPIIIGPAEAQATALYLKGLQTPRPLTHDLFTATINILGANLLRVLIYRAEEGIFYSYIYLKKENEIIRMDARTSDAIALAVRAGAPILIYESILEKECLHMPEEEKERQEKGDNEGKEAQEESIEALQDALERAIKSEDYELAAKLRDQIRLRNQNQ</sequence>
<comment type="caution">
    <text evidence="4">The sequence shown here is derived from an EMBL/GenBank/DDBJ whole genome shotgun (WGS) entry which is preliminary data.</text>
</comment>
<evidence type="ECO:0000313" key="5">
    <source>
        <dbReference type="Proteomes" id="UP000016496"/>
    </source>
</evidence>
<dbReference type="PANTHER" id="PTHR15160:SF1">
    <property type="entry name" value="VON HIPPEL-LINDAU DISEASE TUMOR SUPPRESSOR"/>
    <property type="match status" value="1"/>
</dbReference>
<reference evidence="4 5" key="1">
    <citation type="submission" date="2013-08" db="EMBL/GenBank/DDBJ databases">
        <authorList>
            <person name="Weinstock G."/>
            <person name="Sodergren E."/>
            <person name="Wylie T."/>
            <person name="Fulton L."/>
            <person name="Fulton R."/>
            <person name="Fronick C."/>
            <person name="O'Laughlin M."/>
            <person name="Godfrey J."/>
            <person name="Miner T."/>
            <person name="Herter B."/>
            <person name="Appelbaum E."/>
            <person name="Cordes M."/>
            <person name="Lek S."/>
            <person name="Wollam A."/>
            <person name="Pepin K.H."/>
            <person name="Palsikar V.B."/>
            <person name="Mitreva M."/>
            <person name="Wilson R.K."/>
        </authorList>
    </citation>
    <scope>NUCLEOTIDE SEQUENCE [LARGE SCALE GENOMIC DNA]</scope>
    <source>
        <strain evidence="4 5">F0041</strain>
    </source>
</reference>
<dbReference type="GO" id="GO:0004518">
    <property type="term" value="F:nuclease activity"/>
    <property type="evidence" value="ECO:0007669"/>
    <property type="project" value="InterPro"/>
</dbReference>
<dbReference type="InterPro" id="IPR003729">
    <property type="entry name" value="Bi_nuclease_dom"/>
</dbReference>
<evidence type="ECO:0000259" key="2">
    <source>
        <dbReference type="PROSITE" id="PS50151"/>
    </source>
</evidence>
<evidence type="ECO:0008006" key="6">
    <source>
        <dbReference type="Google" id="ProtNLM"/>
    </source>
</evidence>
<dbReference type="PROSITE" id="PS50151">
    <property type="entry name" value="UVR"/>
    <property type="match status" value="1"/>
</dbReference>
<dbReference type="OrthoDB" id="9788698at2"/>
<dbReference type="InterPro" id="IPR036104">
    <property type="entry name" value="BFN_sf"/>
</dbReference>
<dbReference type="Gene3D" id="4.10.860.10">
    <property type="entry name" value="UVR domain"/>
    <property type="match status" value="1"/>
</dbReference>
<evidence type="ECO:0000259" key="3">
    <source>
        <dbReference type="PROSITE" id="PS51658"/>
    </source>
</evidence>
<feature type="domain" description="UVR" evidence="2">
    <location>
        <begin position="156"/>
        <end position="191"/>
    </location>
</feature>
<organism evidence="4 5">
    <name type="scientific">Bacteroides pyogenes F0041</name>
    <dbReference type="NCBI Taxonomy" id="1321819"/>
    <lineage>
        <taxon>Bacteria</taxon>
        <taxon>Pseudomonadati</taxon>
        <taxon>Bacteroidota</taxon>
        <taxon>Bacteroidia</taxon>
        <taxon>Bacteroidales</taxon>
        <taxon>Bacteroidaceae</taxon>
        <taxon>Bacteroides</taxon>
    </lineage>
</organism>
<evidence type="ECO:0000313" key="4">
    <source>
        <dbReference type="EMBL" id="ERI88638.1"/>
    </source>
</evidence>
<accession>U2CX47</accession>
<dbReference type="SUPFAM" id="SSF103256">
    <property type="entry name" value="Hypothetical protein TM0160"/>
    <property type="match status" value="1"/>
</dbReference>
<feature type="compositionally biased region" description="Basic and acidic residues" evidence="1">
    <location>
        <begin position="137"/>
        <end position="155"/>
    </location>
</feature>
<dbReference type="AlphaFoldDB" id="U2CX47"/>
<dbReference type="PANTHER" id="PTHR15160">
    <property type="entry name" value="VON HIPPEL-LINDAU PROTEIN"/>
    <property type="match status" value="1"/>
</dbReference>
<dbReference type="Pfam" id="PF02577">
    <property type="entry name" value="BFN_dom"/>
    <property type="match status" value="1"/>
</dbReference>
<dbReference type="Gene3D" id="3.10.690.10">
    <property type="entry name" value="Bifunctional nuclease domain"/>
    <property type="match status" value="1"/>
</dbReference>
<proteinExistence type="predicted"/>
<dbReference type="InterPro" id="IPR001943">
    <property type="entry name" value="UVR_dom"/>
</dbReference>
<dbReference type="PATRIC" id="fig|1321819.3.peg.390"/>
<evidence type="ECO:0000256" key="1">
    <source>
        <dbReference type="SAM" id="MobiDB-lite"/>
    </source>
</evidence>
<feature type="region of interest" description="Disordered" evidence="1">
    <location>
        <begin position="137"/>
        <end position="159"/>
    </location>
</feature>
<dbReference type="RefSeq" id="WP_021646579.1">
    <property type="nucleotide sequence ID" value="NZ_KE993150.1"/>
</dbReference>
<dbReference type="Pfam" id="PF02151">
    <property type="entry name" value="UVR"/>
    <property type="match status" value="1"/>
</dbReference>
<gene>
    <name evidence="4" type="ORF">HMPREF1981_00418</name>
</gene>
<protein>
    <recommendedName>
        <fullName evidence="6">BFN domain-containing protein</fullName>
    </recommendedName>
</protein>
<dbReference type="PROSITE" id="PS51658">
    <property type="entry name" value="BFN"/>
    <property type="match status" value="1"/>
</dbReference>